<organism evidence="1 2">
    <name type="scientific">Streptomyces botrytidirepellens</name>
    <dbReference type="NCBI Taxonomy" id="2486417"/>
    <lineage>
        <taxon>Bacteria</taxon>
        <taxon>Bacillati</taxon>
        <taxon>Actinomycetota</taxon>
        <taxon>Actinomycetes</taxon>
        <taxon>Kitasatosporales</taxon>
        <taxon>Streptomycetaceae</taxon>
        <taxon>Streptomyces</taxon>
    </lineage>
</organism>
<comment type="caution">
    <text evidence="1">The sequence shown here is derived from an EMBL/GenBank/DDBJ whole genome shotgun (WGS) entry which is preliminary data.</text>
</comment>
<reference evidence="1 2" key="1">
    <citation type="submission" date="2018-11" db="EMBL/GenBank/DDBJ databases">
        <title>The Potential of Streptomyces as Biocontrol Agents against the Tomato grey mould, Botrytis cinerea (Gray mold) Frontiers in Microbiology.</title>
        <authorList>
            <person name="Li D."/>
        </authorList>
    </citation>
    <scope>NUCLEOTIDE SEQUENCE [LARGE SCALE GENOMIC DNA]</scope>
    <source>
        <strain evidence="1 2">NEAU-LD23</strain>
    </source>
</reference>
<keyword evidence="2" id="KW-1185">Reference proteome</keyword>
<dbReference type="Proteomes" id="UP000275401">
    <property type="component" value="Unassembled WGS sequence"/>
</dbReference>
<evidence type="ECO:0000313" key="1">
    <source>
        <dbReference type="EMBL" id="RNG30748.1"/>
    </source>
</evidence>
<evidence type="ECO:0000313" key="2">
    <source>
        <dbReference type="Proteomes" id="UP000275401"/>
    </source>
</evidence>
<dbReference type="AlphaFoldDB" id="A0A3M8WKQ2"/>
<dbReference type="EMBL" id="RIBZ01000121">
    <property type="protein sequence ID" value="RNG30748.1"/>
    <property type="molecule type" value="Genomic_DNA"/>
</dbReference>
<name>A0A3M8WKQ2_9ACTN</name>
<accession>A0A3M8WKQ2</accession>
<protein>
    <submittedName>
        <fullName evidence="1">Uncharacterized protein</fullName>
    </submittedName>
</protein>
<sequence length="76" mass="8339">MLATDLTYVPKGRIRPTYLLDAAMETGWITAWAARGPVRSLWRSRDAVPSRCRACITSNSCPAIPAPAVPPTEARR</sequence>
<proteinExistence type="predicted"/>
<gene>
    <name evidence="1" type="ORF">EEJ42_09445</name>
</gene>